<sequence length="123" mass="13870">MKWEKCSTELSDILAGATAGSPAQKRMMFGCPAYFINGNMVTGVHQSNIILRLNEDDRRSILEEFDEAAPFEPFPGRPMKEYIALPAAVYDDSALLKSWLSRSFRYGASLPPKQPKQKKNKEK</sequence>
<dbReference type="KEGG" id="dfo:Dform_00391"/>
<name>A0A1P8F5J1_9CHLR</name>
<evidence type="ECO:0000259" key="1">
    <source>
        <dbReference type="Pfam" id="PF04993"/>
    </source>
</evidence>
<feature type="domain" description="TfoX N-terminal" evidence="1">
    <location>
        <begin position="22"/>
        <end position="104"/>
    </location>
</feature>
<evidence type="ECO:0000313" key="3">
    <source>
        <dbReference type="Proteomes" id="UP000185934"/>
    </source>
</evidence>
<dbReference type="Gene3D" id="3.30.1460.30">
    <property type="entry name" value="YgaC/TfoX-N like chaperone"/>
    <property type="match status" value="1"/>
</dbReference>
<keyword evidence="3" id="KW-1185">Reference proteome</keyword>
<dbReference type="OrthoDB" id="214902at2"/>
<organism evidence="2 3">
    <name type="scientific">Dehalogenimonas formicexedens</name>
    <dbReference type="NCBI Taxonomy" id="1839801"/>
    <lineage>
        <taxon>Bacteria</taxon>
        <taxon>Bacillati</taxon>
        <taxon>Chloroflexota</taxon>
        <taxon>Dehalococcoidia</taxon>
        <taxon>Dehalococcoidales</taxon>
        <taxon>Dehalococcoidaceae</taxon>
        <taxon>Dehalogenimonas</taxon>
    </lineage>
</organism>
<dbReference type="SUPFAM" id="SSF159894">
    <property type="entry name" value="YgaC/TfoX-N like"/>
    <property type="match status" value="1"/>
</dbReference>
<dbReference type="Proteomes" id="UP000185934">
    <property type="component" value="Chromosome"/>
</dbReference>
<evidence type="ECO:0000313" key="2">
    <source>
        <dbReference type="EMBL" id="APV43749.1"/>
    </source>
</evidence>
<dbReference type="RefSeq" id="WP_076003530.1">
    <property type="nucleotide sequence ID" value="NZ_CP018258.1"/>
</dbReference>
<reference evidence="3" key="1">
    <citation type="submission" date="2016-11" db="EMBL/GenBank/DDBJ databases">
        <title>Dehalogenimonas formicexedens sp. nov., a chlorinated alkane respiring bacterium isolated from contaminated groundwater.</title>
        <authorList>
            <person name="Key T.A."/>
            <person name="Bowman K.S."/>
            <person name="Lee I."/>
            <person name="Chun J."/>
            <person name="Albuquerque L."/>
            <person name="da Costa M.S."/>
            <person name="Rainey F.A."/>
            <person name="Moe W.M."/>
        </authorList>
    </citation>
    <scope>NUCLEOTIDE SEQUENCE [LARGE SCALE GENOMIC DNA]</scope>
    <source>
        <strain evidence="3">NSZ-14</strain>
    </source>
</reference>
<accession>A0A1P8F5J1</accession>
<dbReference type="Pfam" id="PF04993">
    <property type="entry name" value="TfoX_N"/>
    <property type="match status" value="1"/>
</dbReference>
<dbReference type="STRING" id="1839801.Dform_00391"/>
<dbReference type="AlphaFoldDB" id="A0A1P8F5J1"/>
<protein>
    <submittedName>
        <fullName evidence="2">Transcriptional regulator, TfoX/Sxy family</fullName>
    </submittedName>
</protein>
<dbReference type="EMBL" id="CP018258">
    <property type="protein sequence ID" value="APV43749.1"/>
    <property type="molecule type" value="Genomic_DNA"/>
</dbReference>
<gene>
    <name evidence="2" type="ORF">Dform_00391</name>
</gene>
<proteinExistence type="predicted"/>
<dbReference type="InterPro" id="IPR007076">
    <property type="entry name" value="TfoX_N"/>
</dbReference>